<dbReference type="Gene3D" id="3.10.580.10">
    <property type="entry name" value="CBS-domain"/>
    <property type="match status" value="1"/>
</dbReference>
<evidence type="ECO:0000256" key="9">
    <source>
        <dbReference type="PROSITE-ProRule" id="PRU00703"/>
    </source>
</evidence>
<feature type="domain" description="CBS" evidence="12">
    <location>
        <begin position="212"/>
        <end position="273"/>
    </location>
</feature>
<evidence type="ECO:0000256" key="6">
    <source>
        <dbReference type="ARBA" id="ARBA00022989"/>
    </source>
</evidence>
<dbReference type="GO" id="GO:0050660">
    <property type="term" value="F:flavin adenine dinucleotide binding"/>
    <property type="evidence" value="ECO:0007669"/>
    <property type="project" value="InterPro"/>
</dbReference>
<evidence type="ECO:0000256" key="2">
    <source>
        <dbReference type="ARBA" id="ARBA00006337"/>
    </source>
</evidence>
<comment type="similarity">
    <text evidence="2">Belongs to the UPF0053 family.</text>
</comment>
<dbReference type="Pfam" id="PF01595">
    <property type="entry name" value="CNNM"/>
    <property type="match status" value="1"/>
</dbReference>
<name>A0A840G7P8_RHOTE</name>
<comment type="caution">
    <text evidence="14">The sequence shown here is derived from an EMBL/GenBank/DDBJ whole genome shotgun (WGS) entry which is preliminary data.</text>
</comment>
<dbReference type="EMBL" id="JACIGE010000005">
    <property type="protein sequence ID" value="MBB4247431.1"/>
    <property type="molecule type" value="Genomic_DNA"/>
</dbReference>
<keyword evidence="5" id="KW-0677">Repeat</keyword>
<keyword evidence="7 9" id="KW-0129">CBS domain</keyword>
<dbReference type="PROSITE" id="PS51371">
    <property type="entry name" value="CBS"/>
    <property type="match status" value="2"/>
</dbReference>
<protein>
    <submittedName>
        <fullName evidence="14">Mg2+/Co2+ transporter CorB</fullName>
    </submittedName>
</protein>
<feature type="domain" description="CBS" evidence="12">
    <location>
        <begin position="278"/>
        <end position="335"/>
    </location>
</feature>
<feature type="domain" description="CNNM transmembrane" evidence="13">
    <location>
        <begin position="3"/>
        <end position="205"/>
    </location>
</feature>
<evidence type="ECO:0000256" key="5">
    <source>
        <dbReference type="ARBA" id="ARBA00022737"/>
    </source>
</evidence>
<feature type="transmembrane region" description="Helical" evidence="11">
    <location>
        <begin position="63"/>
        <end position="89"/>
    </location>
</feature>
<evidence type="ECO:0000313" key="15">
    <source>
        <dbReference type="Proteomes" id="UP000587070"/>
    </source>
</evidence>
<evidence type="ECO:0000259" key="12">
    <source>
        <dbReference type="PROSITE" id="PS51371"/>
    </source>
</evidence>
<dbReference type="InterPro" id="IPR016169">
    <property type="entry name" value="FAD-bd_PCMH_sub2"/>
</dbReference>
<dbReference type="SUPFAM" id="SSF56176">
    <property type="entry name" value="FAD-binding/transporter-associated domain-like"/>
    <property type="match status" value="1"/>
</dbReference>
<dbReference type="SUPFAM" id="SSF54631">
    <property type="entry name" value="CBS-domain pair"/>
    <property type="match status" value="1"/>
</dbReference>
<evidence type="ECO:0000313" key="14">
    <source>
        <dbReference type="EMBL" id="MBB4247431.1"/>
    </source>
</evidence>
<feature type="transmembrane region" description="Helical" evidence="11">
    <location>
        <begin position="6"/>
        <end position="26"/>
    </location>
</feature>
<gene>
    <name evidence="14" type="ORF">GGD90_001802</name>
</gene>
<keyword evidence="4 10" id="KW-0812">Transmembrane</keyword>
<organism evidence="14 15">
    <name type="scientific">Rhodocyclus tenuis</name>
    <name type="common">Rhodospirillum tenue</name>
    <dbReference type="NCBI Taxonomy" id="1066"/>
    <lineage>
        <taxon>Bacteria</taxon>
        <taxon>Pseudomonadati</taxon>
        <taxon>Pseudomonadota</taxon>
        <taxon>Betaproteobacteria</taxon>
        <taxon>Rhodocyclales</taxon>
        <taxon>Rhodocyclaceae</taxon>
        <taxon>Rhodocyclus</taxon>
    </lineage>
</organism>
<dbReference type="InterPro" id="IPR005170">
    <property type="entry name" value="Transptr-assoc_dom"/>
</dbReference>
<evidence type="ECO:0000256" key="10">
    <source>
        <dbReference type="PROSITE-ProRule" id="PRU01193"/>
    </source>
</evidence>
<reference evidence="14 15" key="1">
    <citation type="submission" date="2020-08" db="EMBL/GenBank/DDBJ databases">
        <title>Genome sequencing of Purple Non-Sulfur Bacteria from various extreme environments.</title>
        <authorList>
            <person name="Mayer M."/>
        </authorList>
    </citation>
    <scope>NUCLEOTIDE SEQUENCE [LARGE SCALE GENOMIC DNA]</scope>
    <source>
        <strain evidence="14 15">2761</strain>
    </source>
</reference>
<dbReference type="RefSeq" id="WP_228273688.1">
    <property type="nucleotide sequence ID" value="NZ_JACIGE010000005.1"/>
</dbReference>
<dbReference type="AlphaFoldDB" id="A0A840G7P8"/>
<keyword evidence="15" id="KW-1185">Reference proteome</keyword>
<comment type="subcellular location">
    <subcellularLocation>
        <location evidence="1">Cell membrane</location>
        <topology evidence="1">Multi-pass membrane protein</topology>
    </subcellularLocation>
</comment>
<sequence>MEDDLPLPALFAALGVLLVLSGFFSMSETAMMAANRYRLRHLAQKGHRGAIQALGLLENLDRLLGVILLGNNLINAASATLVSVITIQLFGDEKWVLGVSTLFVTFAILVVSEISPKVIGARYADRLAIFVGYVLKPLLRYAYPVVWFVNLFVKALLRLLRLPTGPDTNAGRLSTEELRTLVLESGNFIPPKHKSLLVNLFELEEITVEDVMTPRASIEALDLDAPWEEVTARMATSYHTRLAVYRGDPDNIVGVVHLRRLLGPIQRGELTQEALAGYVQEPYFIPAGTPVVAQLQFFQDNRRRTGLVVDEYGDVLGLVTMEDIVEEIIGEFTTSLPGGSGSLKWGEDGSVLVEGRRPLREINRKLGLKLPLDGPKTLNGLIVEYFRDIPEAGIGIKIAGVPIEIVQTENRSIRVARIFRPKK</sequence>
<dbReference type="Gene3D" id="3.30.465.10">
    <property type="match status" value="1"/>
</dbReference>
<dbReference type="GO" id="GO:0005886">
    <property type="term" value="C:plasma membrane"/>
    <property type="evidence" value="ECO:0007669"/>
    <property type="project" value="UniProtKB-SubCell"/>
</dbReference>
<keyword evidence="8 10" id="KW-0472">Membrane</keyword>
<dbReference type="InterPro" id="IPR000644">
    <property type="entry name" value="CBS_dom"/>
</dbReference>
<dbReference type="Proteomes" id="UP000587070">
    <property type="component" value="Unassembled WGS sequence"/>
</dbReference>
<dbReference type="PANTHER" id="PTHR22777">
    <property type="entry name" value="HEMOLYSIN-RELATED"/>
    <property type="match status" value="1"/>
</dbReference>
<keyword evidence="3" id="KW-1003">Cell membrane</keyword>
<evidence type="ECO:0000256" key="7">
    <source>
        <dbReference type="ARBA" id="ARBA00023122"/>
    </source>
</evidence>
<evidence type="ECO:0000259" key="13">
    <source>
        <dbReference type="PROSITE" id="PS51846"/>
    </source>
</evidence>
<evidence type="ECO:0000256" key="1">
    <source>
        <dbReference type="ARBA" id="ARBA00004651"/>
    </source>
</evidence>
<accession>A0A840G7P8</accession>
<evidence type="ECO:0000256" key="3">
    <source>
        <dbReference type="ARBA" id="ARBA00022475"/>
    </source>
</evidence>
<keyword evidence="6 10" id="KW-1133">Transmembrane helix</keyword>
<feature type="transmembrane region" description="Helical" evidence="11">
    <location>
        <begin position="127"/>
        <end position="153"/>
    </location>
</feature>
<dbReference type="InterPro" id="IPR044751">
    <property type="entry name" value="Ion_transp-like_CBS"/>
</dbReference>
<proteinExistence type="inferred from homology"/>
<dbReference type="PROSITE" id="PS51846">
    <property type="entry name" value="CNNM"/>
    <property type="match status" value="1"/>
</dbReference>
<dbReference type="SMART" id="SM01091">
    <property type="entry name" value="CorC_HlyC"/>
    <property type="match status" value="1"/>
</dbReference>
<evidence type="ECO:0000256" key="11">
    <source>
        <dbReference type="SAM" id="Phobius"/>
    </source>
</evidence>
<dbReference type="Pfam" id="PF03471">
    <property type="entry name" value="CorC_HlyC"/>
    <property type="match status" value="1"/>
</dbReference>
<evidence type="ECO:0000256" key="8">
    <source>
        <dbReference type="ARBA" id="ARBA00023136"/>
    </source>
</evidence>
<dbReference type="InterPro" id="IPR002550">
    <property type="entry name" value="CNNM"/>
</dbReference>
<feature type="transmembrane region" description="Helical" evidence="11">
    <location>
        <begin position="95"/>
        <end position="115"/>
    </location>
</feature>
<dbReference type="Pfam" id="PF00571">
    <property type="entry name" value="CBS"/>
    <property type="match status" value="2"/>
</dbReference>
<dbReference type="InterPro" id="IPR036318">
    <property type="entry name" value="FAD-bd_PCMH-like_sf"/>
</dbReference>
<dbReference type="PANTHER" id="PTHR22777:SF32">
    <property type="entry name" value="UPF0053 INNER MEMBRANE PROTEIN YFJD"/>
    <property type="match status" value="1"/>
</dbReference>
<evidence type="ECO:0000256" key="4">
    <source>
        <dbReference type="ARBA" id="ARBA00022692"/>
    </source>
</evidence>
<dbReference type="CDD" id="cd04590">
    <property type="entry name" value="CBS_pair_CorC_HlyC_assoc"/>
    <property type="match status" value="1"/>
</dbReference>
<dbReference type="InterPro" id="IPR046342">
    <property type="entry name" value="CBS_dom_sf"/>
</dbReference>